<comment type="caution">
    <text evidence="2">The sequence shown here is derived from an EMBL/GenBank/DDBJ whole genome shotgun (WGS) entry which is preliminary data.</text>
</comment>
<evidence type="ECO:0008006" key="4">
    <source>
        <dbReference type="Google" id="ProtNLM"/>
    </source>
</evidence>
<accession>A0ABV0LTA9</accession>
<keyword evidence="3" id="KW-1185">Reference proteome</keyword>
<dbReference type="Proteomes" id="UP001440984">
    <property type="component" value="Unassembled WGS sequence"/>
</dbReference>
<dbReference type="RefSeq" id="WP_348956611.1">
    <property type="nucleotide sequence ID" value="NZ_JBDZYD010000020.1"/>
</dbReference>
<dbReference type="EMBL" id="JBDZYD010000020">
    <property type="protein sequence ID" value="MEQ0565520.1"/>
    <property type="molecule type" value="Genomic_DNA"/>
</dbReference>
<protein>
    <recommendedName>
        <fullName evidence="4">DUF3592 domain-containing protein</fullName>
    </recommendedName>
</protein>
<evidence type="ECO:0000313" key="3">
    <source>
        <dbReference type="Proteomes" id="UP001440984"/>
    </source>
</evidence>
<keyword evidence="1" id="KW-0472">Membrane</keyword>
<name>A0ABV0LTA9_9PSEU</name>
<proteinExistence type="predicted"/>
<feature type="transmembrane region" description="Helical" evidence="1">
    <location>
        <begin position="109"/>
        <end position="130"/>
    </location>
</feature>
<keyword evidence="1" id="KW-1133">Transmembrane helix</keyword>
<organism evidence="2 3">
    <name type="scientific">Amycolatopsis melonis</name>
    <dbReference type="NCBI Taxonomy" id="3156488"/>
    <lineage>
        <taxon>Bacteria</taxon>
        <taxon>Bacillati</taxon>
        <taxon>Actinomycetota</taxon>
        <taxon>Actinomycetes</taxon>
        <taxon>Pseudonocardiales</taxon>
        <taxon>Pseudonocardiaceae</taxon>
        <taxon>Amycolatopsis</taxon>
    </lineage>
</organism>
<reference evidence="2 3" key="1">
    <citation type="submission" date="2024-05" db="EMBL/GenBank/DDBJ databases">
        <authorList>
            <person name="Zhao H."/>
            <person name="Xu Y."/>
            <person name="Lin S."/>
            <person name="Spain J.C."/>
            <person name="Zhou N.-Y."/>
        </authorList>
    </citation>
    <scope>NUCLEOTIDE SEQUENCE [LARGE SCALE GENOMIC DNA]</scope>
    <source>
        <strain evidence="2 3">NEAU-NG30</strain>
    </source>
</reference>
<feature type="transmembrane region" description="Helical" evidence="1">
    <location>
        <begin position="12"/>
        <end position="36"/>
    </location>
</feature>
<sequence>MEDWGSEAERRLFATAGTWLLLLLAIFGAVFLVAGIQGVADESRAVGVFPARVVAEAGPSLHTVTVRGPDGLKRVNVTKYGRRQVGSTIEVRYWPGGHRIEAATPTYRLLVVAGSLMILIGGGGAGYRAARARRRR</sequence>
<evidence type="ECO:0000313" key="2">
    <source>
        <dbReference type="EMBL" id="MEQ0565520.1"/>
    </source>
</evidence>
<keyword evidence="1" id="KW-0812">Transmembrane</keyword>
<evidence type="ECO:0000256" key="1">
    <source>
        <dbReference type="SAM" id="Phobius"/>
    </source>
</evidence>
<gene>
    <name evidence="2" type="ORF">ABJI51_41130</name>
</gene>